<sequence length="157" mass="18016">MSTSASAMLRDWLSRRWSEQAKRIKRLDGQVDIDRAEGVKEIESGPERCQRALHEPCQRRRPRASKRGCNGSHQTRRSNYYARFHLDFRKVDGQTARDMRLVRKASHTARDTSGENTSPTSGRWECSTNDASATPRVGVFPWVWCTTVVRPIGPCKR</sequence>
<reference evidence="2 3" key="1">
    <citation type="journal article" date="2019" name="Nat. Ecol. Evol.">
        <title>Megaphylogeny resolves global patterns of mushroom evolution.</title>
        <authorList>
            <person name="Varga T."/>
            <person name="Krizsan K."/>
            <person name="Foldi C."/>
            <person name="Dima B."/>
            <person name="Sanchez-Garcia M."/>
            <person name="Sanchez-Ramirez S."/>
            <person name="Szollosi G.J."/>
            <person name="Szarkandi J.G."/>
            <person name="Papp V."/>
            <person name="Albert L."/>
            <person name="Andreopoulos W."/>
            <person name="Angelini C."/>
            <person name="Antonin V."/>
            <person name="Barry K.W."/>
            <person name="Bougher N.L."/>
            <person name="Buchanan P."/>
            <person name="Buyck B."/>
            <person name="Bense V."/>
            <person name="Catcheside P."/>
            <person name="Chovatia M."/>
            <person name="Cooper J."/>
            <person name="Damon W."/>
            <person name="Desjardin D."/>
            <person name="Finy P."/>
            <person name="Geml J."/>
            <person name="Haridas S."/>
            <person name="Hughes K."/>
            <person name="Justo A."/>
            <person name="Karasinski D."/>
            <person name="Kautmanova I."/>
            <person name="Kiss B."/>
            <person name="Kocsube S."/>
            <person name="Kotiranta H."/>
            <person name="LaButti K.M."/>
            <person name="Lechner B.E."/>
            <person name="Liimatainen K."/>
            <person name="Lipzen A."/>
            <person name="Lukacs Z."/>
            <person name="Mihaltcheva S."/>
            <person name="Morgado L.N."/>
            <person name="Niskanen T."/>
            <person name="Noordeloos M.E."/>
            <person name="Ohm R.A."/>
            <person name="Ortiz-Santana B."/>
            <person name="Ovrebo C."/>
            <person name="Racz N."/>
            <person name="Riley R."/>
            <person name="Savchenko A."/>
            <person name="Shiryaev A."/>
            <person name="Soop K."/>
            <person name="Spirin V."/>
            <person name="Szebenyi C."/>
            <person name="Tomsovsky M."/>
            <person name="Tulloss R.E."/>
            <person name="Uehling J."/>
            <person name="Grigoriev I.V."/>
            <person name="Vagvolgyi C."/>
            <person name="Papp T."/>
            <person name="Martin F.M."/>
            <person name="Miettinen O."/>
            <person name="Hibbett D.S."/>
            <person name="Nagy L.G."/>
        </authorList>
    </citation>
    <scope>NUCLEOTIDE SEQUENCE [LARGE SCALE GENOMIC DNA]</scope>
    <source>
        <strain evidence="2 3">FP101781</strain>
    </source>
</reference>
<gene>
    <name evidence="2" type="ORF">FA13DRAFT_1150706</name>
</gene>
<proteinExistence type="predicted"/>
<evidence type="ECO:0000313" key="2">
    <source>
        <dbReference type="EMBL" id="TEB08682.1"/>
    </source>
</evidence>
<dbReference type="Proteomes" id="UP000298030">
    <property type="component" value="Unassembled WGS sequence"/>
</dbReference>
<dbReference type="EMBL" id="QPFP01000550">
    <property type="protein sequence ID" value="TEB08682.1"/>
    <property type="molecule type" value="Genomic_DNA"/>
</dbReference>
<feature type="region of interest" description="Disordered" evidence="1">
    <location>
        <begin position="104"/>
        <end position="129"/>
    </location>
</feature>
<evidence type="ECO:0000256" key="1">
    <source>
        <dbReference type="SAM" id="MobiDB-lite"/>
    </source>
</evidence>
<name>A0A4Y7RJ04_COPMI</name>
<dbReference type="AlphaFoldDB" id="A0A4Y7RJ04"/>
<evidence type="ECO:0000313" key="3">
    <source>
        <dbReference type="Proteomes" id="UP000298030"/>
    </source>
</evidence>
<feature type="compositionally biased region" description="Polar residues" evidence="1">
    <location>
        <begin position="114"/>
        <end position="129"/>
    </location>
</feature>
<feature type="region of interest" description="Disordered" evidence="1">
    <location>
        <begin position="54"/>
        <end position="74"/>
    </location>
</feature>
<keyword evidence="3" id="KW-1185">Reference proteome</keyword>
<protein>
    <submittedName>
        <fullName evidence="2">Uncharacterized protein</fullName>
    </submittedName>
</protein>
<organism evidence="2 3">
    <name type="scientific">Coprinellus micaceus</name>
    <name type="common">Glistening ink-cap mushroom</name>
    <name type="synonym">Coprinus micaceus</name>
    <dbReference type="NCBI Taxonomy" id="71717"/>
    <lineage>
        <taxon>Eukaryota</taxon>
        <taxon>Fungi</taxon>
        <taxon>Dikarya</taxon>
        <taxon>Basidiomycota</taxon>
        <taxon>Agaricomycotina</taxon>
        <taxon>Agaricomycetes</taxon>
        <taxon>Agaricomycetidae</taxon>
        <taxon>Agaricales</taxon>
        <taxon>Agaricineae</taxon>
        <taxon>Psathyrellaceae</taxon>
        <taxon>Coprinellus</taxon>
    </lineage>
</organism>
<comment type="caution">
    <text evidence="2">The sequence shown here is derived from an EMBL/GenBank/DDBJ whole genome shotgun (WGS) entry which is preliminary data.</text>
</comment>
<accession>A0A4Y7RJ04</accession>